<evidence type="ECO:0000313" key="18">
    <source>
        <dbReference type="Proteomes" id="UP000267979"/>
    </source>
</evidence>
<evidence type="ECO:0000313" key="4">
    <source>
        <dbReference type="EMBL" id="KXT95269.1"/>
    </source>
</evidence>
<dbReference type="Proteomes" id="UP000028098">
    <property type="component" value="Unassembled WGS sequence"/>
</dbReference>
<accession>D4FT09</accession>
<dbReference type="EMBL" id="MBDM01000001">
    <property type="protein sequence ID" value="OJG03291.1"/>
    <property type="molecule type" value="Genomic_DNA"/>
</dbReference>
<evidence type="ECO:0000313" key="21">
    <source>
        <dbReference type="Proteomes" id="UP000279863"/>
    </source>
</evidence>
<protein>
    <submittedName>
        <fullName evidence="6">AbrB family transcriptional regulator</fullName>
    </submittedName>
    <submittedName>
        <fullName evidence="3">Programmed cell death antitoxin MazE</fullName>
    </submittedName>
    <submittedName>
        <fullName evidence="2">SpoVT / AbrB like domain protein</fullName>
    </submittedName>
</protein>
<evidence type="ECO:0000313" key="5">
    <source>
        <dbReference type="EMBL" id="KXT99618.1"/>
    </source>
</evidence>
<dbReference type="EMBL" id="RJVZ01000016">
    <property type="protein sequence ID" value="RSK07934.1"/>
    <property type="molecule type" value="Genomic_DNA"/>
</dbReference>
<evidence type="ECO:0000313" key="9">
    <source>
        <dbReference type="EMBL" id="RSI71507.1"/>
    </source>
</evidence>
<evidence type="ECO:0000313" key="23">
    <source>
        <dbReference type="Proteomes" id="UP000595948"/>
    </source>
</evidence>
<dbReference type="EMBL" id="RJNP01000010">
    <property type="protein sequence ID" value="RSI71507.1"/>
    <property type="molecule type" value="Genomic_DNA"/>
</dbReference>
<evidence type="ECO:0000313" key="11">
    <source>
        <dbReference type="EMBL" id="RSK07934.1"/>
    </source>
</evidence>
<dbReference type="Proteomes" id="UP000281558">
    <property type="component" value="Unassembled WGS sequence"/>
</dbReference>
<dbReference type="EMBL" id="RMVK01000002">
    <property type="protein sequence ID" value="RSK18509.1"/>
    <property type="molecule type" value="Genomic_DNA"/>
</dbReference>
<evidence type="ECO:0000259" key="1">
    <source>
        <dbReference type="SMART" id="SM00966"/>
    </source>
</evidence>
<sequence>MNTVKTRKVGNSLTVTIPKNLGMTEGQEMVVYKGIDGVIVLAPKLKDPFDGITDLRMTNDFEGVRSLDSEI</sequence>
<dbReference type="EMBL" id="JPGB01000004">
    <property type="protein sequence ID" value="KEQ50548.1"/>
    <property type="molecule type" value="Genomic_DNA"/>
</dbReference>
<evidence type="ECO:0000313" key="6">
    <source>
        <dbReference type="EMBL" id="OJG03291.1"/>
    </source>
</evidence>
<accession>A0A081R5S5</accession>
<dbReference type="InterPro" id="IPR037914">
    <property type="entry name" value="SpoVT-AbrB_sf"/>
</dbReference>
<dbReference type="SUPFAM" id="SSF89447">
    <property type="entry name" value="AbrB/MazE/MraZ-like"/>
    <property type="match status" value="1"/>
</dbReference>
<dbReference type="Proteomes" id="UP000279863">
    <property type="component" value="Unassembled WGS sequence"/>
</dbReference>
<evidence type="ECO:0000313" key="3">
    <source>
        <dbReference type="EMBL" id="KXT81996.1"/>
    </source>
</evidence>
<evidence type="ECO:0000313" key="17">
    <source>
        <dbReference type="Proteomes" id="UP000183671"/>
    </source>
</evidence>
<dbReference type="OMA" id="GQEMFVY"/>
<dbReference type="Proteomes" id="UP000070220">
    <property type="component" value="Unassembled WGS sequence"/>
</dbReference>
<reference evidence="7 23" key="5">
    <citation type="submission" date="2020-12" db="EMBL/GenBank/DDBJ databases">
        <title>FDA dAtabase for Regulatory Grade micrObial Sequences (FDA-ARGOS): Supporting development and validation of Infectious Disease Dx tests.</title>
        <authorList>
            <person name="Sproer C."/>
            <person name="Gronow S."/>
            <person name="Severitt S."/>
            <person name="Schroder I."/>
            <person name="Tallon L."/>
            <person name="Sadzewicz L."/>
            <person name="Zhao X."/>
            <person name="Boylan J."/>
            <person name="Ott S."/>
            <person name="Bowen H."/>
            <person name="Vavikolanu K."/>
            <person name="Mehta A."/>
            <person name="Aluvathingal J."/>
            <person name="Nadendla S."/>
            <person name="Lowell S."/>
            <person name="Myers T."/>
            <person name="Yan Y."/>
            <person name="Sichtig H."/>
        </authorList>
    </citation>
    <scope>NUCLEOTIDE SEQUENCE [LARGE SCALE GENOMIC DNA]</scope>
    <source>
        <strain evidence="7 23">FDAARGOS_1021</strain>
    </source>
</reference>
<dbReference type="Proteomes" id="UP000183671">
    <property type="component" value="Unassembled WGS sequence"/>
</dbReference>
<evidence type="ECO:0000313" key="7">
    <source>
        <dbReference type="EMBL" id="QQC35544.1"/>
    </source>
</evidence>
<dbReference type="Pfam" id="PF04014">
    <property type="entry name" value="MazE_antitoxin"/>
    <property type="match status" value="1"/>
</dbReference>
<dbReference type="EMBL" id="LQNX01000029">
    <property type="protein sequence ID" value="KXT81996.1"/>
    <property type="molecule type" value="Genomic_DNA"/>
</dbReference>
<dbReference type="EMBL" id="LQRP01000021">
    <property type="protein sequence ID" value="KXT99618.1"/>
    <property type="molecule type" value="Genomic_DNA"/>
</dbReference>
<dbReference type="Proteomes" id="UP000267979">
    <property type="component" value="Unassembled WGS sequence"/>
</dbReference>
<dbReference type="OrthoDB" id="71707at2"/>
<proteinExistence type="predicted"/>
<dbReference type="EMBL" id="CP066059">
    <property type="protein sequence ID" value="QQC35544.1"/>
    <property type="molecule type" value="Genomic_DNA"/>
</dbReference>
<evidence type="ECO:0000313" key="16">
    <source>
        <dbReference type="Proteomes" id="UP000072363"/>
    </source>
</evidence>
<dbReference type="NCBIfam" id="NF047400">
    <property type="entry name" value="MazE_PemI_antitoxin"/>
    <property type="match status" value="1"/>
</dbReference>
<evidence type="ECO:0000313" key="13">
    <source>
        <dbReference type="Proteomes" id="UP000028098"/>
    </source>
</evidence>
<feature type="domain" description="SpoVT-AbrB" evidence="1">
    <location>
        <begin position="7"/>
        <end position="49"/>
    </location>
</feature>
<evidence type="ECO:0000313" key="19">
    <source>
        <dbReference type="Proteomes" id="UP000269984"/>
    </source>
</evidence>
<evidence type="ECO:0000313" key="10">
    <source>
        <dbReference type="EMBL" id="RSJ71693.1"/>
    </source>
</evidence>
<dbReference type="GeneID" id="49599786"/>
<dbReference type="AlphaFoldDB" id="A0A081R5S5"/>
<dbReference type="EMBL" id="LQNZ01000066">
    <property type="protein sequence ID" value="KXT95269.1"/>
    <property type="molecule type" value="Genomic_DNA"/>
</dbReference>
<dbReference type="SMART" id="SM00966">
    <property type="entry name" value="SpoVT_AbrB"/>
    <property type="match status" value="1"/>
</dbReference>
<evidence type="ECO:0000313" key="8">
    <source>
        <dbReference type="EMBL" id="RSI69887.1"/>
    </source>
</evidence>
<dbReference type="Proteomes" id="UP000072363">
    <property type="component" value="Unassembled WGS sequence"/>
</dbReference>
<reference evidence="18 19" key="4">
    <citation type="submission" date="2018-11" db="EMBL/GenBank/DDBJ databases">
        <title>Species Designations Belie Phenotypic and Genotypic Heterogeneity in Oral Streptococci.</title>
        <authorList>
            <person name="Velsko I."/>
        </authorList>
    </citation>
    <scope>NUCLEOTIDE SEQUENCE [LARGE SCALE GENOMIC DNA]</scope>
    <source>
        <strain evidence="11 21">BCA1</strain>
        <strain evidence="10 22">BCC10</strain>
        <strain evidence="9 19">BCC11</strain>
        <strain evidence="8 20">BCC50</strain>
        <strain evidence="12 18">BCC52</strain>
    </source>
</reference>
<gene>
    <name evidence="6" type="ORF">BBP19_01545</name>
    <name evidence="10" type="ORF">D8801_02080</name>
    <name evidence="11" type="ORF">D8804_08365</name>
    <name evidence="12" type="ORF">D8844_02920</name>
    <name evidence="9" type="ORF">D8857_07035</name>
    <name evidence="8" type="ORF">D8860_08225</name>
    <name evidence="7" type="ORF">I6H78_00685</name>
    <name evidence="2" type="ORF">SK143_0602</name>
    <name evidence="3" type="ORF">SORDD15_00509</name>
    <name evidence="4" type="ORF">SORDD27_00712</name>
    <name evidence="5" type="ORF">SORDD30_00575</name>
</gene>
<dbReference type="InterPro" id="IPR007159">
    <property type="entry name" value="SpoVT-AbrB_dom"/>
</dbReference>
<dbReference type="Proteomes" id="UP000272687">
    <property type="component" value="Unassembled WGS sequence"/>
</dbReference>
<dbReference type="Proteomes" id="UP000269984">
    <property type="component" value="Unassembled WGS sequence"/>
</dbReference>
<reference evidence="2 13" key="1">
    <citation type="submission" date="2014-05" db="EMBL/GenBank/DDBJ databases">
        <authorList>
            <person name="Daugherty S.C."/>
            <person name="Tallon L.J."/>
            <person name="Sadzewicz L."/>
            <person name="Kilian M."/>
            <person name="Tettelin H."/>
        </authorList>
    </citation>
    <scope>NUCLEOTIDE SEQUENCE [LARGE SCALE GENOMIC DNA]</scope>
    <source>
        <strain evidence="2 13">SK143</strain>
    </source>
</reference>
<organism evidence="2 13">
    <name type="scientific">Streptococcus oralis</name>
    <dbReference type="NCBI Taxonomy" id="1303"/>
    <lineage>
        <taxon>Bacteria</taxon>
        <taxon>Bacillati</taxon>
        <taxon>Bacillota</taxon>
        <taxon>Bacilli</taxon>
        <taxon>Lactobacillales</taxon>
        <taxon>Streptococcaceae</taxon>
        <taxon>Streptococcus</taxon>
    </lineage>
</organism>
<accession>A0A0N5EAC0</accession>
<dbReference type="RefSeq" id="WP_001098942.1">
    <property type="nucleotide sequence ID" value="NZ_CAJTEH010000001.1"/>
</dbReference>
<evidence type="ECO:0000313" key="12">
    <source>
        <dbReference type="EMBL" id="RSK18509.1"/>
    </source>
</evidence>
<evidence type="ECO:0000313" key="22">
    <source>
        <dbReference type="Proteomes" id="UP000281558"/>
    </source>
</evidence>
<evidence type="ECO:0000313" key="20">
    <source>
        <dbReference type="Proteomes" id="UP000272687"/>
    </source>
</evidence>
<dbReference type="PATRIC" id="fig|1303.44.peg.561"/>
<evidence type="ECO:0000313" key="14">
    <source>
        <dbReference type="Proteomes" id="UP000070220"/>
    </source>
</evidence>
<dbReference type="EMBL" id="RJPK01000001">
    <property type="protein sequence ID" value="RSJ71693.1"/>
    <property type="molecule type" value="Genomic_DNA"/>
</dbReference>
<reference evidence="14 15" key="2">
    <citation type="submission" date="2016-01" db="EMBL/GenBank/DDBJ databases">
        <title>Highly variable Streptococcus oralis are common among viridans streptococci isolated from primates.</title>
        <authorList>
            <person name="Denapaite D."/>
            <person name="Rieger M."/>
            <person name="Koendgen S."/>
            <person name="Brueckner R."/>
            <person name="Ochigava I."/>
            <person name="Kappeler P."/>
            <person name="Maetz-Rensing K."/>
            <person name="Leendertz F."/>
            <person name="Hakenbeck R."/>
        </authorList>
    </citation>
    <scope>NUCLEOTIDE SEQUENCE [LARGE SCALE GENOMIC DNA]</scope>
    <source>
        <strain evidence="3 15">DD15</strain>
        <strain evidence="4 16">DD27</strain>
        <strain evidence="5 14">DD30</strain>
    </source>
</reference>
<dbReference type="Gene3D" id="2.10.260.10">
    <property type="match status" value="1"/>
</dbReference>
<evidence type="ECO:0000313" key="15">
    <source>
        <dbReference type="Proteomes" id="UP000070678"/>
    </source>
</evidence>
<dbReference type="Proteomes" id="UP000595948">
    <property type="component" value="Chromosome"/>
</dbReference>
<evidence type="ECO:0000313" key="2">
    <source>
        <dbReference type="EMBL" id="KEQ50548.1"/>
    </source>
</evidence>
<dbReference type="EMBL" id="RJNM01000019">
    <property type="protein sequence ID" value="RSI69887.1"/>
    <property type="molecule type" value="Genomic_DNA"/>
</dbReference>
<reference evidence="6 17" key="3">
    <citation type="submission" date="2016-07" db="EMBL/GenBank/DDBJ databases">
        <title>A clinical isolate of carbapenem-resistant Streptococcus oralis with altered penicillin binding proteins.</title>
        <authorList>
            <person name="Kanji J.N."/>
            <person name="Bharat A."/>
            <person name="Naidu P."/>
            <person name="Martin I."/>
            <person name="Mulvey M.R."/>
            <person name="Panaro C.D."/>
        </authorList>
    </citation>
    <scope>NUCLEOTIDE SEQUENCE [LARGE SCALE GENOMIC DNA]</scope>
    <source>
        <strain evidence="6 17">SC15-3744</strain>
    </source>
</reference>
<dbReference type="GO" id="GO:0003677">
    <property type="term" value="F:DNA binding"/>
    <property type="evidence" value="ECO:0007669"/>
    <property type="project" value="InterPro"/>
</dbReference>
<name>A0A081R5S5_STROR</name>
<dbReference type="Proteomes" id="UP000070678">
    <property type="component" value="Unassembled WGS sequence"/>
</dbReference>